<name>A0A6A3HBK7_9STRA</name>
<accession>A0A6A3HBK7</accession>
<evidence type="ECO:0000313" key="2">
    <source>
        <dbReference type="Proteomes" id="UP000429607"/>
    </source>
</evidence>
<dbReference type="AlphaFoldDB" id="A0A6A3HBK7"/>
<organism evidence="1 2">
    <name type="scientific">Phytophthora rubi</name>
    <dbReference type="NCBI Taxonomy" id="129364"/>
    <lineage>
        <taxon>Eukaryota</taxon>
        <taxon>Sar</taxon>
        <taxon>Stramenopiles</taxon>
        <taxon>Oomycota</taxon>
        <taxon>Peronosporomycetes</taxon>
        <taxon>Peronosporales</taxon>
        <taxon>Peronosporaceae</taxon>
        <taxon>Phytophthora</taxon>
    </lineage>
</organism>
<sequence>MYFPSYSVEIEEIAAYLATVSSSGKLKGGLQETIQSNQL</sequence>
<comment type="caution">
    <text evidence="1">The sequence shown here is derived from an EMBL/GenBank/DDBJ whole genome shotgun (WGS) entry which is preliminary data.</text>
</comment>
<proteinExistence type="predicted"/>
<dbReference type="Proteomes" id="UP000429607">
    <property type="component" value="Unassembled WGS sequence"/>
</dbReference>
<dbReference type="EMBL" id="QXFV01005110">
    <property type="protein sequence ID" value="KAE8966304.1"/>
    <property type="molecule type" value="Genomic_DNA"/>
</dbReference>
<gene>
    <name evidence="1" type="ORF">PR001_g28455</name>
</gene>
<protein>
    <submittedName>
        <fullName evidence="1">Uncharacterized protein</fullName>
    </submittedName>
</protein>
<reference evidence="1 2" key="1">
    <citation type="submission" date="2018-09" db="EMBL/GenBank/DDBJ databases">
        <title>Genomic investigation of the strawberry pathogen Phytophthora fragariae indicates pathogenicity is determined by transcriptional variation in three key races.</title>
        <authorList>
            <person name="Adams T.M."/>
            <person name="Armitage A.D."/>
            <person name="Sobczyk M.K."/>
            <person name="Bates H.J."/>
            <person name="Dunwell J.M."/>
            <person name="Nellist C.F."/>
            <person name="Harrison R.J."/>
        </authorList>
    </citation>
    <scope>NUCLEOTIDE SEQUENCE [LARGE SCALE GENOMIC DNA]</scope>
    <source>
        <strain evidence="1 2">SCRP249</strain>
    </source>
</reference>
<evidence type="ECO:0000313" key="1">
    <source>
        <dbReference type="EMBL" id="KAE8966304.1"/>
    </source>
</evidence>